<dbReference type="EMBL" id="JAHQIW010000178">
    <property type="protein sequence ID" value="KAJ1346484.1"/>
    <property type="molecule type" value="Genomic_DNA"/>
</dbReference>
<name>A0AAD5MLY9_PARTN</name>
<evidence type="ECO:0000313" key="1">
    <source>
        <dbReference type="EMBL" id="KAJ1346484.1"/>
    </source>
</evidence>
<sequence>MTAIGIPMGGAPGGAPIPAAPMPVGGGASATSAYFGVGGGGGGAQSAYFGVGGGGGGGASVPKVSAPVGGVGAQSAYFGVSPGNAPGIQSAYFAPK</sequence>
<protein>
    <submittedName>
        <fullName evidence="1">Uncharacterized protein</fullName>
    </submittedName>
</protein>
<accession>A0AAD5MLY9</accession>
<comment type="caution">
    <text evidence="1">The sequence shown here is derived from an EMBL/GenBank/DDBJ whole genome shotgun (WGS) entry which is preliminary data.</text>
</comment>
<dbReference type="AlphaFoldDB" id="A0AAD5MLY9"/>
<reference evidence="1" key="1">
    <citation type="submission" date="2021-06" db="EMBL/GenBank/DDBJ databases">
        <title>Parelaphostrongylus tenuis whole genome reference sequence.</title>
        <authorList>
            <person name="Garwood T.J."/>
            <person name="Larsen P.A."/>
            <person name="Fountain-Jones N.M."/>
            <person name="Garbe J.R."/>
            <person name="Macchietto M.G."/>
            <person name="Kania S.A."/>
            <person name="Gerhold R.W."/>
            <person name="Richards J.E."/>
            <person name="Wolf T.M."/>
        </authorList>
    </citation>
    <scope>NUCLEOTIDE SEQUENCE</scope>
    <source>
        <strain evidence="1">MNPRO001-30</strain>
        <tissue evidence="1">Meninges</tissue>
    </source>
</reference>
<gene>
    <name evidence="1" type="ORF">KIN20_001274</name>
</gene>
<evidence type="ECO:0000313" key="2">
    <source>
        <dbReference type="Proteomes" id="UP001196413"/>
    </source>
</evidence>
<organism evidence="1 2">
    <name type="scientific">Parelaphostrongylus tenuis</name>
    <name type="common">Meningeal worm</name>
    <dbReference type="NCBI Taxonomy" id="148309"/>
    <lineage>
        <taxon>Eukaryota</taxon>
        <taxon>Metazoa</taxon>
        <taxon>Ecdysozoa</taxon>
        <taxon>Nematoda</taxon>
        <taxon>Chromadorea</taxon>
        <taxon>Rhabditida</taxon>
        <taxon>Rhabditina</taxon>
        <taxon>Rhabditomorpha</taxon>
        <taxon>Strongyloidea</taxon>
        <taxon>Metastrongylidae</taxon>
        <taxon>Parelaphostrongylus</taxon>
    </lineage>
</organism>
<proteinExistence type="predicted"/>
<dbReference type="Proteomes" id="UP001196413">
    <property type="component" value="Unassembled WGS sequence"/>
</dbReference>
<keyword evidence="2" id="KW-1185">Reference proteome</keyword>